<keyword evidence="2" id="KW-0548">Nucleotidyltransferase</keyword>
<gene>
    <name evidence="2" type="ORF">Tco_0706799</name>
</gene>
<evidence type="ECO:0000313" key="2">
    <source>
        <dbReference type="EMBL" id="GJS73958.1"/>
    </source>
</evidence>
<keyword evidence="2" id="KW-0695">RNA-directed DNA polymerase</keyword>
<reference evidence="2" key="1">
    <citation type="journal article" date="2022" name="Int. J. Mol. Sci.">
        <title>Draft Genome of Tanacetum Coccineum: Genomic Comparison of Closely Related Tanacetum-Family Plants.</title>
        <authorList>
            <person name="Yamashiro T."/>
            <person name="Shiraishi A."/>
            <person name="Nakayama K."/>
            <person name="Satake H."/>
        </authorList>
    </citation>
    <scope>NUCLEOTIDE SEQUENCE</scope>
</reference>
<dbReference type="PANTHER" id="PTHR11439:SF455">
    <property type="entry name" value="RLK (RECEPTOR-LIKE PROTEIN KINASE) 8, PUTATIVE-RELATED"/>
    <property type="match status" value="1"/>
</dbReference>
<proteinExistence type="predicted"/>
<keyword evidence="2" id="KW-0808">Transferase</keyword>
<comment type="caution">
    <text evidence="2">The sequence shown here is derived from an EMBL/GenBank/DDBJ whole genome shotgun (WGS) entry which is preliminary data.</text>
</comment>
<protein>
    <submittedName>
        <fullName evidence="2">Reverse transcriptase domain-containing protein</fullName>
    </submittedName>
</protein>
<dbReference type="Proteomes" id="UP001151760">
    <property type="component" value="Unassembled WGS sequence"/>
</dbReference>
<evidence type="ECO:0000313" key="3">
    <source>
        <dbReference type="Proteomes" id="UP001151760"/>
    </source>
</evidence>
<reference evidence="2" key="2">
    <citation type="submission" date="2022-01" db="EMBL/GenBank/DDBJ databases">
        <authorList>
            <person name="Yamashiro T."/>
            <person name="Shiraishi A."/>
            <person name="Satake H."/>
            <person name="Nakayama K."/>
        </authorList>
    </citation>
    <scope>NUCLEOTIDE SEQUENCE</scope>
</reference>
<dbReference type="PANTHER" id="PTHR11439">
    <property type="entry name" value="GAG-POL-RELATED RETROTRANSPOSON"/>
    <property type="match status" value="1"/>
</dbReference>
<feature type="compositionally biased region" description="Acidic residues" evidence="1">
    <location>
        <begin position="411"/>
        <end position="442"/>
    </location>
</feature>
<name>A0ABQ4YA11_9ASTR</name>
<evidence type="ECO:0000256" key="1">
    <source>
        <dbReference type="SAM" id="MobiDB-lite"/>
    </source>
</evidence>
<organism evidence="2 3">
    <name type="scientific">Tanacetum coccineum</name>
    <dbReference type="NCBI Taxonomy" id="301880"/>
    <lineage>
        <taxon>Eukaryota</taxon>
        <taxon>Viridiplantae</taxon>
        <taxon>Streptophyta</taxon>
        <taxon>Embryophyta</taxon>
        <taxon>Tracheophyta</taxon>
        <taxon>Spermatophyta</taxon>
        <taxon>Magnoliopsida</taxon>
        <taxon>eudicotyledons</taxon>
        <taxon>Gunneridae</taxon>
        <taxon>Pentapetalae</taxon>
        <taxon>asterids</taxon>
        <taxon>campanulids</taxon>
        <taxon>Asterales</taxon>
        <taxon>Asteraceae</taxon>
        <taxon>Asteroideae</taxon>
        <taxon>Anthemideae</taxon>
        <taxon>Anthemidinae</taxon>
        <taxon>Tanacetum</taxon>
    </lineage>
</organism>
<feature type="region of interest" description="Disordered" evidence="1">
    <location>
        <begin position="328"/>
        <end position="512"/>
    </location>
</feature>
<keyword evidence="3" id="KW-1185">Reference proteome</keyword>
<accession>A0ABQ4YA11</accession>
<dbReference type="GO" id="GO:0003964">
    <property type="term" value="F:RNA-directed DNA polymerase activity"/>
    <property type="evidence" value="ECO:0007669"/>
    <property type="project" value="UniProtKB-KW"/>
</dbReference>
<sequence length="512" mass="55420">MFVLTQSQYAREQTKRADLYDSKPVSTPLATHVSFTADGIPYSDSTLYRSLVGALQYLTITRPDLSYAMPIGLVAWTRVALPMAIQSITRSGSLCLGVPKATTVSPRSSCESEYRAMANIAAENCMDHSSFYRLHHVPPDRPTLLVYNKSALFMTTEYRWQIFSPKSSAISVWKPSYHATSGPPPLSFEGDINLGYEGAASNRTKLNQILIKFEAYLLSSSASRDSQQDVGGLGVEEKGVKIGAQEGPSAHSLLAQTTPSLASSEILSKYPYSVATLFGGCYRLASGAKVIENQGSDEEPADAGSPGVIVYGYDGLLMHPVALPSPDYVPRPEHPPSPDYVPGLEHPPSLVYVPEPEYPEYLVPSGDEAPIEDQPLPADASPTALSSGYIADSDPKEDPEEDHADYHADGGDGDDEPSDDDDDDDADEEDEEASEDEDDDKEKEEHLAPADSSTVPVVNLVPSAGDTEAFETNESAPTPRSPQIIVPPSQTRLRRARKTVRPQTPIPFPSEA</sequence>
<feature type="compositionally biased region" description="Low complexity" evidence="1">
    <location>
        <begin position="347"/>
        <end position="365"/>
    </location>
</feature>
<dbReference type="EMBL" id="BQNB010010195">
    <property type="protein sequence ID" value="GJS73958.1"/>
    <property type="molecule type" value="Genomic_DNA"/>
</dbReference>